<dbReference type="EMBL" id="JAGSXJ010000005">
    <property type="protein sequence ID" value="KAH6691251.1"/>
    <property type="molecule type" value="Genomic_DNA"/>
</dbReference>
<gene>
    <name evidence="2" type="ORF">F5X68DRAFT_259346</name>
</gene>
<organism evidence="2 3">
    <name type="scientific">Plectosphaerella plurivora</name>
    <dbReference type="NCBI Taxonomy" id="936078"/>
    <lineage>
        <taxon>Eukaryota</taxon>
        <taxon>Fungi</taxon>
        <taxon>Dikarya</taxon>
        <taxon>Ascomycota</taxon>
        <taxon>Pezizomycotina</taxon>
        <taxon>Sordariomycetes</taxon>
        <taxon>Hypocreomycetidae</taxon>
        <taxon>Glomerellales</taxon>
        <taxon>Plectosphaerellaceae</taxon>
        <taxon>Plectosphaerella</taxon>
    </lineage>
</organism>
<protein>
    <submittedName>
        <fullName evidence="2">Uncharacterized protein</fullName>
    </submittedName>
</protein>
<name>A0A9P9AF33_9PEZI</name>
<comment type="caution">
    <text evidence="2">The sequence shown here is derived from an EMBL/GenBank/DDBJ whole genome shotgun (WGS) entry which is preliminary data.</text>
</comment>
<dbReference type="AlphaFoldDB" id="A0A9P9AF33"/>
<reference evidence="2" key="1">
    <citation type="journal article" date="2021" name="Nat. Commun.">
        <title>Genetic determinants of endophytism in the Arabidopsis root mycobiome.</title>
        <authorList>
            <person name="Mesny F."/>
            <person name="Miyauchi S."/>
            <person name="Thiergart T."/>
            <person name="Pickel B."/>
            <person name="Atanasova L."/>
            <person name="Karlsson M."/>
            <person name="Huettel B."/>
            <person name="Barry K.W."/>
            <person name="Haridas S."/>
            <person name="Chen C."/>
            <person name="Bauer D."/>
            <person name="Andreopoulos W."/>
            <person name="Pangilinan J."/>
            <person name="LaButti K."/>
            <person name="Riley R."/>
            <person name="Lipzen A."/>
            <person name="Clum A."/>
            <person name="Drula E."/>
            <person name="Henrissat B."/>
            <person name="Kohler A."/>
            <person name="Grigoriev I.V."/>
            <person name="Martin F.M."/>
            <person name="Hacquard S."/>
        </authorList>
    </citation>
    <scope>NUCLEOTIDE SEQUENCE</scope>
    <source>
        <strain evidence="2">MPI-SDFR-AT-0117</strain>
    </source>
</reference>
<feature type="compositionally biased region" description="Low complexity" evidence="1">
    <location>
        <begin position="73"/>
        <end position="82"/>
    </location>
</feature>
<sequence>MYRNIHPTTSDVLTFVLHMNNGIIQASLKPHISDIDADGDGSEQAEEARRMWNTTHGVVLVPAMPPLDRRPSGESTGSSSTPEEPDSLLGDTSHLLISPKLAACLSTLPLNVSDDATGNIYLEPEAAAYSARIFARSHKFEENSPRGWKLVRRNSIFTAPSIRSGIELRIDALESAVNSTVWNDHTSVRFDMTDMGVTESGSVLARRAPVFAPESHRDLMNPELSTGSASWGIGRPNQSSDWNK</sequence>
<feature type="region of interest" description="Disordered" evidence="1">
    <location>
        <begin position="62"/>
        <end position="91"/>
    </location>
</feature>
<evidence type="ECO:0000313" key="2">
    <source>
        <dbReference type="EMBL" id="KAH6691251.1"/>
    </source>
</evidence>
<accession>A0A9P9AF33</accession>
<evidence type="ECO:0000313" key="3">
    <source>
        <dbReference type="Proteomes" id="UP000770015"/>
    </source>
</evidence>
<proteinExistence type="predicted"/>
<dbReference type="Proteomes" id="UP000770015">
    <property type="component" value="Unassembled WGS sequence"/>
</dbReference>
<evidence type="ECO:0000256" key="1">
    <source>
        <dbReference type="SAM" id="MobiDB-lite"/>
    </source>
</evidence>
<dbReference type="OrthoDB" id="10408844at2759"/>
<feature type="region of interest" description="Disordered" evidence="1">
    <location>
        <begin position="216"/>
        <end position="244"/>
    </location>
</feature>
<keyword evidence="3" id="KW-1185">Reference proteome</keyword>